<dbReference type="Proteomes" id="UP000009183">
    <property type="component" value="Chromosome 7"/>
</dbReference>
<proteinExistence type="predicted"/>
<dbReference type="EMBL" id="FN596005">
    <property type="protein sequence ID" value="CBI32296.3"/>
    <property type="molecule type" value="Genomic_DNA"/>
</dbReference>
<feature type="transmembrane region" description="Helical" evidence="1">
    <location>
        <begin position="12"/>
        <end position="33"/>
    </location>
</feature>
<gene>
    <name evidence="2" type="ordered locus">VIT_07s0104g00940</name>
</gene>
<reference evidence="3" key="1">
    <citation type="journal article" date="2007" name="Nature">
        <title>The grapevine genome sequence suggests ancestral hexaploidization in major angiosperm phyla.</title>
        <authorList>
            <consortium name="The French-Italian Public Consortium for Grapevine Genome Characterization."/>
            <person name="Jaillon O."/>
            <person name="Aury J.-M."/>
            <person name="Noel B."/>
            <person name="Policriti A."/>
            <person name="Clepet C."/>
            <person name="Casagrande A."/>
            <person name="Choisne N."/>
            <person name="Aubourg S."/>
            <person name="Vitulo N."/>
            <person name="Jubin C."/>
            <person name="Vezzi A."/>
            <person name="Legeai F."/>
            <person name="Hugueney P."/>
            <person name="Dasilva C."/>
            <person name="Horner D."/>
            <person name="Mica E."/>
            <person name="Jublot D."/>
            <person name="Poulain J."/>
            <person name="Bruyere C."/>
            <person name="Billault A."/>
            <person name="Segurens B."/>
            <person name="Gouyvenoux M."/>
            <person name="Ugarte E."/>
            <person name="Cattonaro F."/>
            <person name="Anthouard V."/>
            <person name="Vico V."/>
            <person name="Del Fabbro C."/>
            <person name="Alaux M."/>
            <person name="Di Gaspero G."/>
            <person name="Dumas V."/>
            <person name="Felice N."/>
            <person name="Paillard S."/>
            <person name="Juman I."/>
            <person name="Moroldo M."/>
            <person name="Scalabrin S."/>
            <person name="Canaguier A."/>
            <person name="Le Clainche I."/>
            <person name="Malacrida G."/>
            <person name="Durand E."/>
            <person name="Pesole G."/>
            <person name="Laucou V."/>
            <person name="Chatelet P."/>
            <person name="Merdinoglu D."/>
            <person name="Delledonne M."/>
            <person name="Pezzotti M."/>
            <person name="Lecharny A."/>
            <person name="Scarpelli C."/>
            <person name="Artiguenave F."/>
            <person name="Pe M.E."/>
            <person name="Valle G."/>
            <person name="Morgante M."/>
            <person name="Caboche M."/>
            <person name="Adam-Blondon A.-F."/>
            <person name="Weissenbach J."/>
            <person name="Quetier F."/>
            <person name="Wincker P."/>
        </authorList>
    </citation>
    <scope>NUCLEOTIDE SEQUENCE [LARGE SCALE GENOMIC DNA]</scope>
    <source>
        <strain evidence="3">cv. Pinot noir / PN40024</strain>
    </source>
</reference>
<keyword evidence="1" id="KW-0812">Transmembrane</keyword>
<dbReference type="InParanoid" id="D7TP73"/>
<keyword evidence="1" id="KW-1133">Transmembrane helix</keyword>
<keyword evidence="1" id="KW-0472">Membrane</keyword>
<evidence type="ECO:0000256" key="1">
    <source>
        <dbReference type="SAM" id="Phobius"/>
    </source>
</evidence>
<sequence>MKIILFCEKEKVIVISMLFCPSLGLLVVLSPNLSSSITWNQLQTSVKEVSKNINPSSFRAAVDVGNVKFAGYAEHCLTIRLHFCKSQKLFEPNAVGFGPQYFSFLSVQRTGLGPHEKWVFYSFGASCN</sequence>
<organism evidence="2 3">
    <name type="scientific">Vitis vinifera</name>
    <name type="common">Grape</name>
    <dbReference type="NCBI Taxonomy" id="29760"/>
    <lineage>
        <taxon>Eukaryota</taxon>
        <taxon>Viridiplantae</taxon>
        <taxon>Streptophyta</taxon>
        <taxon>Embryophyta</taxon>
        <taxon>Tracheophyta</taxon>
        <taxon>Spermatophyta</taxon>
        <taxon>Magnoliopsida</taxon>
        <taxon>eudicotyledons</taxon>
        <taxon>Gunneridae</taxon>
        <taxon>Pentapetalae</taxon>
        <taxon>rosids</taxon>
        <taxon>Vitales</taxon>
        <taxon>Vitaceae</taxon>
        <taxon>Viteae</taxon>
        <taxon>Vitis</taxon>
    </lineage>
</organism>
<accession>D7TP73</accession>
<name>D7TP73_VITVI</name>
<protein>
    <submittedName>
        <fullName evidence="2">Uncharacterized protein</fullName>
    </submittedName>
</protein>
<evidence type="ECO:0000313" key="3">
    <source>
        <dbReference type="Proteomes" id="UP000009183"/>
    </source>
</evidence>
<dbReference type="STRING" id="29760.D7TP73"/>
<evidence type="ECO:0000313" key="2">
    <source>
        <dbReference type="EMBL" id="CBI32296.3"/>
    </source>
</evidence>
<dbReference type="PaxDb" id="29760-VIT_07s0104g00940.t01"/>
<dbReference type="AlphaFoldDB" id="D7TP73"/>
<keyword evidence="3" id="KW-1185">Reference proteome</keyword>
<dbReference type="HOGENOM" id="CLU_1963601_0_0_1"/>